<sequence>MGHYEVEVHGIKVHASVLDNHVLVGDQIDGLWSSLNKFSGADLAAFDFKVIPKCPGTALLILFAGTRCLIVQLRDSVTQSSKSLMNFLTDEEVCLVGILDFMKNYELRRALAMTECAEIGVRLADLAARVLKKPHLLSRGLVDLAAEVDLFYNHPEKVELSEWAGRVLSHEEVKFVIHDACACYNIAANLLKQL</sequence>
<gene>
    <name evidence="1" type="ORF">CJ030_MR2G019466</name>
    <name evidence="2" type="ORF">CJ030_MR2G019469</name>
</gene>
<accession>A0A6A1WGF7</accession>
<evidence type="ECO:0000313" key="3">
    <source>
        <dbReference type="Proteomes" id="UP000516437"/>
    </source>
</evidence>
<dbReference type="Proteomes" id="UP000516437">
    <property type="component" value="Chromosome 2"/>
</dbReference>
<dbReference type="AlphaFoldDB" id="A0A6A1WGF7"/>
<dbReference type="GO" id="GO:0003676">
    <property type="term" value="F:nucleic acid binding"/>
    <property type="evidence" value="ECO:0007669"/>
    <property type="project" value="InterPro"/>
</dbReference>
<dbReference type="Gene3D" id="3.30.420.10">
    <property type="entry name" value="Ribonuclease H-like superfamily/Ribonuclease H"/>
    <property type="match status" value="1"/>
</dbReference>
<reference evidence="1" key="3">
    <citation type="submission" date="2019-09" db="EMBL/GenBank/DDBJ databases">
        <authorList>
            <person name="Gao Z."/>
        </authorList>
    </citation>
    <scope>NUCLEOTIDE SEQUENCE</scope>
    <source>
        <tissue evidence="1">Leaves</tissue>
    </source>
</reference>
<dbReference type="InterPro" id="IPR036397">
    <property type="entry name" value="RNaseH_sf"/>
</dbReference>
<reference evidence="1" key="1">
    <citation type="submission" date="2018-07" db="EMBL/GenBank/DDBJ databases">
        <authorList>
            <person name="Gao Z.-S."/>
            <person name="Jia H.-M."/>
            <person name="Jia H.-J."/>
            <person name="Cai Q.-L."/>
            <person name="Wang Y."/>
            <person name="Zhao H.-B."/>
        </authorList>
    </citation>
    <scope>NUCLEOTIDE SEQUENCE</scope>
    <source>
        <tissue evidence="1">Leaves</tissue>
    </source>
</reference>
<proteinExistence type="predicted"/>
<dbReference type="InterPro" id="IPR012337">
    <property type="entry name" value="RNaseH-like_sf"/>
</dbReference>
<evidence type="ECO:0000313" key="2">
    <source>
        <dbReference type="EMBL" id="KAB1222950.1"/>
    </source>
</evidence>
<dbReference type="EMBL" id="RXIC02000020">
    <property type="protein sequence ID" value="KAB1222950.1"/>
    <property type="molecule type" value="Genomic_DNA"/>
</dbReference>
<evidence type="ECO:0000313" key="1">
    <source>
        <dbReference type="EMBL" id="KAB1222947.1"/>
    </source>
</evidence>
<reference evidence="1 3" key="2">
    <citation type="journal article" date="2019" name="Plant Biotechnol. J.">
        <title>The red bayberry genome and genetic basis of sex determination.</title>
        <authorList>
            <person name="Jia H.M."/>
            <person name="Jia H.J."/>
            <person name="Cai Q.L."/>
            <person name="Wang Y."/>
            <person name="Zhao H.B."/>
            <person name="Yang W.F."/>
            <person name="Wang G.Y."/>
            <person name="Li Y.H."/>
            <person name="Zhan D.L."/>
            <person name="Shen Y.T."/>
            <person name="Niu Q.F."/>
            <person name="Chang L."/>
            <person name="Qiu J."/>
            <person name="Zhao L."/>
            <person name="Xie H.B."/>
            <person name="Fu W.Y."/>
            <person name="Jin J."/>
            <person name="Li X.W."/>
            <person name="Jiao Y."/>
            <person name="Zhou C.C."/>
            <person name="Tu T."/>
            <person name="Chai C.Y."/>
            <person name="Gao J.L."/>
            <person name="Fan L.J."/>
            <person name="van de Weg E."/>
            <person name="Wang J.Y."/>
            <person name="Gao Z.S."/>
        </authorList>
    </citation>
    <scope>NUCLEOTIDE SEQUENCE [LARGE SCALE GENOMIC DNA]</scope>
    <source>
        <tissue evidence="1">Leaves</tissue>
    </source>
</reference>
<keyword evidence="3" id="KW-1185">Reference proteome</keyword>
<organism evidence="1 3">
    <name type="scientific">Morella rubra</name>
    <name type="common">Chinese bayberry</name>
    <dbReference type="NCBI Taxonomy" id="262757"/>
    <lineage>
        <taxon>Eukaryota</taxon>
        <taxon>Viridiplantae</taxon>
        <taxon>Streptophyta</taxon>
        <taxon>Embryophyta</taxon>
        <taxon>Tracheophyta</taxon>
        <taxon>Spermatophyta</taxon>
        <taxon>Magnoliopsida</taxon>
        <taxon>eudicotyledons</taxon>
        <taxon>Gunneridae</taxon>
        <taxon>Pentapetalae</taxon>
        <taxon>rosids</taxon>
        <taxon>fabids</taxon>
        <taxon>Fagales</taxon>
        <taxon>Myricaceae</taxon>
        <taxon>Morella</taxon>
    </lineage>
</organism>
<comment type="caution">
    <text evidence="1">The sequence shown here is derived from an EMBL/GenBank/DDBJ whole genome shotgun (WGS) entry which is preliminary data.</text>
</comment>
<dbReference type="SUPFAM" id="SSF53098">
    <property type="entry name" value="Ribonuclease H-like"/>
    <property type="match status" value="1"/>
</dbReference>
<name>A0A6A1WGF7_9ROSI</name>
<protein>
    <recommendedName>
        <fullName evidence="4">3'-5' exonuclease domain-containing protein</fullName>
    </recommendedName>
</protein>
<evidence type="ECO:0008006" key="4">
    <source>
        <dbReference type="Google" id="ProtNLM"/>
    </source>
</evidence>
<dbReference type="OrthoDB" id="446462at2759"/>
<dbReference type="EMBL" id="RXIC02000020">
    <property type="protein sequence ID" value="KAB1222947.1"/>
    <property type="molecule type" value="Genomic_DNA"/>
</dbReference>